<comment type="caution">
    <text evidence="1">The sequence shown here is derived from an EMBL/GenBank/DDBJ whole genome shotgun (WGS) entry which is preliminary data.</text>
</comment>
<protein>
    <submittedName>
        <fullName evidence="1">Uncharacterized protein</fullName>
    </submittedName>
</protein>
<accession>A0A8H3M3L9</accession>
<reference evidence="1" key="1">
    <citation type="submission" date="2019-10" db="EMBL/GenBank/DDBJ databases">
        <title>Conservation and host-specific expression of non-tandemly repeated heterogenous ribosome RNA gene in arbuscular mycorrhizal fungi.</title>
        <authorList>
            <person name="Maeda T."/>
            <person name="Kobayashi Y."/>
            <person name="Nakagawa T."/>
            <person name="Ezawa T."/>
            <person name="Yamaguchi K."/>
            <person name="Bino T."/>
            <person name="Nishimoto Y."/>
            <person name="Shigenobu S."/>
            <person name="Kawaguchi M."/>
        </authorList>
    </citation>
    <scope>NUCLEOTIDE SEQUENCE</scope>
    <source>
        <strain evidence="1">HR1</strain>
    </source>
</reference>
<dbReference type="EMBL" id="BLAL01000257">
    <property type="protein sequence ID" value="GES97226.1"/>
    <property type="molecule type" value="Genomic_DNA"/>
</dbReference>
<dbReference type="AlphaFoldDB" id="A0A8H3M3L9"/>
<name>A0A8H3M3L9_9GLOM</name>
<organism evidence="1 2">
    <name type="scientific">Rhizophagus clarus</name>
    <dbReference type="NCBI Taxonomy" id="94130"/>
    <lineage>
        <taxon>Eukaryota</taxon>
        <taxon>Fungi</taxon>
        <taxon>Fungi incertae sedis</taxon>
        <taxon>Mucoromycota</taxon>
        <taxon>Glomeromycotina</taxon>
        <taxon>Glomeromycetes</taxon>
        <taxon>Glomerales</taxon>
        <taxon>Glomeraceae</taxon>
        <taxon>Rhizophagus</taxon>
    </lineage>
</organism>
<proteinExistence type="predicted"/>
<dbReference type="Proteomes" id="UP000615446">
    <property type="component" value="Unassembled WGS sequence"/>
</dbReference>
<dbReference type="OrthoDB" id="2963168at2759"/>
<gene>
    <name evidence="1" type="ORF">RCL2_002381400</name>
</gene>
<evidence type="ECO:0000313" key="1">
    <source>
        <dbReference type="EMBL" id="GES97226.1"/>
    </source>
</evidence>
<evidence type="ECO:0000313" key="2">
    <source>
        <dbReference type="Proteomes" id="UP000615446"/>
    </source>
</evidence>
<sequence length="82" mass="9670">MITITMNKPVELFKLHLSDLLDELKPALPVDNKKAITDYLREWERYNFSYNLKRKNTRQIEPEAAAIYCMKNLNGQNLELIS</sequence>